<evidence type="ECO:0000313" key="9">
    <source>
        <dbReference type="EMBL" id="MBS4536895.1"/>
    </source>
</evidence>
<reference evidence="9" key="1">
    <citation type="submission" date="2019-12" db="EMBL/GenBank/DDBJ databases">
        <title>Clostridiaceae gen. nov. sp. nov., isolated from sediment in Xinjiang, China.</title>
        <authorList>
            <person name="Zhang R."/>
        </authorList>
    </citation>
    <scope>NUCLEOTIDE SEQUENCE</scope>
    <source>
        <strain evidence="9">D2Q-11</strain>
    </source>
</reference>
<keyword evidence="4 5" id="KW-0472">Membrane</keyword>
<dbReference type="InterPro" id="IPR056738">
    <property type="entry name" value="NfeD1b_N"/>
</dbReference>
<feature type="transmembrane region" description="Helical" evidence="5">
    <location>
        <begin position="223"/>
        <end position="243"/>
    </location>
</feature>
<dbReference type="SUPFAM" id="SSF141322">
    <property type="entry name" value="NfeD domain-like"/>
    <property type="match status" value="1"/>
</dbReference>
<dbReference type="InterPro" id="IPR002810">
    <property type="entry name" value="NfeD-like_C"/>
</dbReference>
<comment type="subcellular location">
    <subcellularLocation>
        <location evidence="1">Membrane</location>
        <topology evidence="1">Multi-pass membrane protein</topology>
    </subcellularLocation>
</comment>
<dbReference type="RefSeq" id="WP_203364827.1">
    <property type="nucleotide sequence ID" value="NZ_WSFT01000005.1"/>
</dbReference>
<dbReference type="InterPro" id="IPR029045">
    <property type="entry name" value="ClpP/crotonase-like_dom_sf"/>
</dbReference>
<dbReference type="PANTHER" id="PTHR33507:SF3">
    <property type="entry name" value="INNER MEMBRANE PROTEIN YBBJ"/>
    <property type="match status" value="1"/>
</dbReference>
<evidence type="ECO:0000256" key="1">
    <source>
        <dbReference type="ARBA" id="ARBA00004141"/>
    </source>
</evidence>
<protein>
    <submittedName>
        <fullName evidence="9">Nodulation protein NfeD</fullName>
    </submittedName>
</protein>
<dbReference type="InterPro" id="IPR012340">
    <property type="entry name" value="NA-bd_OB-fold"/>
</dbReference>
<dbReference type="SUPFAM" id="SSF52096">
    <property type="entry name" value="ClpP/crotonase"/>
    <property type="match status" value="1"/>
</dbReference>
<sequence length="431" mass="47282">MKLKRLFIIISIIFLLIFNSMIIFAQTNEDVFVIPIKGEIDKATYQFVKRELKNIEDLNPKAIIFEIDTYGGYITEAEKIKRLIVELDVPTISFVNTKAESAGVLLTIASDKVVMAKGSTIGSAEPIPNTEKTLSYWVEELRSTAITKGRDPELIASMADKSIEIEGIVKEGRLLNLNYEKAKELNLADIIANDYEELLADLNIDYDEIRTSEMDFITRIAKFIVNPYVLSLLLIIGFLAIVVEIFTLGFGAGGSVAIIAFALYFGSNLLVGNTGWAALLIFIVGIILLLIEAIAPGFGVPGIGGIACIGVGIVLASPDIEIAIISVVIAIVVSILVAYLFIKYGQKSPYFDKIILNTKQEGNSGYSSAIDNRKYLYKEGIALTTLRPSGTIVVEDDRLDAVTEGQFIVKGERIKVIKIEGSKVVVRKIEL</sequence>
<accession>A0A942US37</accession>
<dbReference type="CDD" id="cd07021">
    <property type="entry name" value="Clp_protease_NfeD_like"/>
    <property type="match status" value="1"/>
</dbReference>
<dbReference type="Pfam" id="PF01957">
    <property type="entry name" value="NfeD"/>
    <property type="match status" value="1"/>
</dbReference>
<organism evidence="9 10">
    <name type="scientific">Anaeromonas frigoriresistens</name>
    <dbReference type="NCBI Taxonomy" id="2683708"/>
    <lineage>
        <taxon>Bacteria</taxon>
        <taxon>Bacillati</taxon>
        <taxon>Bacillota</taxon>
        <taxon>Tissierellia</taxon>
        <taxon>Tissierellales</taxon>
        <taxon>Thermohalobacteraceae</taxon>
        <taxon>Anaeromonas</taxon>
    </lineage>
</organism>
<dbReference type="EMBL" id="WSFT01000005">
    <property type="protein sequence ID" value="MBS4536895.1"/>
    <property type="molecule type" value="Genomic_DNA"/>
</dbReference>
<evidence type="ECO:0000256" key="4">
    <source>
        <dbReference type="ARBA" id="ARBA00023136"/>
    </source>
</evidence>
<evidence type="ECO:0000259" key="6">
    <source>
        <dbReference type="Pfam" id="PF01957"/>
    </source>
</evidence>
<dbReference type="Gene3D" id="2.40.50.140">
    <property type="entry name" value="Nucleic acid-binding proteins"/>
    <property type="match status" value="1"/>
</dbReference>
<evidence type="ECO:0000256" key="2">
    <source>
        <dbReference type="ARBA" id="ARBA00022692"/>
    </source>
</evidence>
<feature type="domain" description="NfeD-like C-terminal" evidence="6">
    <location>
        <begin position="376"/>
        <end position="428"/>
    </location>
</feature>
<feature type="domain" description="NfeD1b N-terminal" evidence="8">
    <location>
        <begin position="31"/>
        <end position="210"/>
    </location>
</feature>
<feature type="transmembrane region" description="Helical" evidence="5">
    <location>
        <begin position="273"/>
        <end position="291"/>
    </location>
</feature>
<evidence type="ECO:0000256" key="5">
    <source>
        <dbReference type="SAM" id="Phobius"/>
    </source>
</evidence>
<gene>
    <name evidence="9" type="ORF">GOQ27_00380</name>
</gene>
<dbReference type="InterPro" id="IPR052165">
    <property type="entry name" value="Membrane_assoc_protease"/>
</dbReference>
<evidence type="ECO:0000259" key="8">
    <source>
        <dbReference type="Pfam" id="PF25145"/>
    </source>
</evidence>
<dbReference type="AlphaFoldDB" id="A0A942US37"/>
<feature type="domain" description="NfeD integral membrane" evidence="7">
    <location>
        <begin position="229"/>
        <end position="343"/>
    </location>
</feature>
<dbReference type="Proteomes" id="UP000724672">
    <property type="component" value="Unassembled WGS sequence"/>
</dbReference>
<dbReference type="Pfam" id="PF24961">
    <property type="entry name" value="NfeD_membrane"/>
    <property type="match status" value="1"/>
</dbReference>
<evidence type="ECO:0000256" key="3">
    <source>
        <dbReference type="ARBA" id="ARBA00022989"/>
    </source>
</evidence>
<dbReference type="InterPro" id="IPR056739">
    <property type="entry name" value="NfeD_membrane"/>
</dbReference>
<feature type="transmembrane region" description="Helical" evidence="5">
    <location>
        <begin position="322"/>
        <end position="342"/>
    </location>
</feature>
<dbReference type="PANTHER" id="PTHR33507">
    <property type="entry name" value="INNER MEMBRANE PROTEIN YBBJ"/>
    <property type="match status" value="1"/>
</dbReference>
<dbReference type="Gene3D" id="3.90.226.10">
    <property type="entry name" value="2-enoyl-CoA Hydratase, Chain A, domain 1"/>
    <property type="match status" value="1"/>
</dbReference>
<evidence type="ECO:0000259" key="7">
    <source>
        <dbReference type="Pfam" id="PF24961"/>
    </source>
</evidence>
<keyword evidence="2 5" id="KW-0812">Transmembrane</keyword>
<keyword evidence="3 5" id="KW-1133">Transmembrane helix</keyword>
<dbReference type="Pfam" id="PF25145">
    <property type="entry name" value="NfeD1b_N"/>
    <property type="match status" value="1"/>
</dbReference>
<feature type="transmembrane region" description="Helical" evidence="5">
    <location>
        <begin position="250"/>
        <end position="267"/>
    </location>
</feature>
<evidence type="ECO:0000313" key="10">
    <source>
        <dbReference type="Proteomes" id="UP000724672"/>
    </source>
</evidence>
<proteinExistence type="predicted"/>
<name>A0A942US37_9FIRM</name>
<keyword evidence="10" id="KW-1185">Reference proteome</keyword>
<dbReference type="GO" id="GO:0005886">
    <property type="term" value="C:plasma membrane"/>
    <property type="evidence" value="ECO:0007669"/>
    <property type="project" value="TreeGrafter"/>
</dbReference>
<comment type="caution">
    <text evidence="9">The sequence shown here is derived from an EMBL/GenBank/DDBJ whole genome shotgun (WGS) entry which is preliminary data.</text>
</comment>